<dbReference type="InterPro" id="IPR036412">
    <property type="entry name" value="HAD-like_sf"/>
</dbReference>
<dbReference type="InterPro" id="IPR023214">
    <property type="entry name" value="HAD_sf"/>
</dbReference>
<dbReference type="SUPFAM" id="SSF56784">
    <property type="entry name" value="HAD-like"/>
    <property type="match status" value="1"/>
</dbReference>
<proteinExistence type="predicted"/>
<dbReference type="AlphaFoldDB" id="A0A9P0ADT6"/>
<dbReference type="Proteomes" id="UP001152759">
    <property type="component" value="Chromosome 6"/>
</dbReference>
<dbReference type="EMBL" id="OU963867">
    <property type="protein sequence ID" value="CAH0392299.1"/>
    <property type="molecule type" value="Genomic_DNA"/>
</dbReference>
<dbReference type="Gene3D" id="3.40.50.1000">
    <property type="entry name" value="HAD superfamily/HAD-like"/>
    <property type="match status" value="1"/>
</dbReference>
<evidence type="ECO:0000313" key="1">
    <source>
        <dbReference type="EMBL" id="CAH0392299.1"/>
    </source>
</evidence>
<dbReference type="PANTHER" id="PTHR18901:SF38">
    <property type="entry name" value="PSEUDOURIDINE-5'-PHOSPHATASE"/>
    <property type="match status" value="1"/>
</dbReference>
<sequence length="142" mass="15787">MCPYFEKFELHTRAEKLIHHLAAHKIPMAIATSAWIEMLETLKACHSKTFSLFHHIVAGDSDPEVIEGKPSPDIFLVCASRFDGAPPPEEDAPSGVLAAKRAKMQAVMVPESMVTQDYRDQATLVIKSLEDFCPEDFGLPSY</sequence>
<dbReference type="GO" id="GO:0016791">
    <property type="term" value="F:phosphatase activity"/>
    <property type="evidence" value="ECO:0007669"/>
    <property type="project" value="TreeGrafter"/>
</dbReference>
<dbReference type="PANTHER" id="PTHR18901">
    <property type="entry name" value="2-DEOXYGLUCOSE-6-PHOSPHATE PHOSPHATASE 2"/>
    <property type="match status" value="1"/>
</dbReference>
<accession>A0A9P0ADT6</accession>
<organism evidence="1 2">
    <name type="scientific">Bemisia tabaci</name>
    <name type="common">Sweetpotato whitefly</name>
    <name type="synonym">Aleurodes tabaci</name>
    <dbReference type="NCBI Taxonomy" id="7038"/>
    <lineage>
        <taxon>Eukaryota</taxon>
        <taxon>Metazoa</taxon>
        <taxon>Ecdysozoa</taxon>
        <taxon>Arthropoda</taxon>
        <taxon>Hexapoda</taxon>
        <taxon>Insecta</taxon>
        <taxon>Pterygota</taxon>
        <taxon>Neoptera</taxon>
        <taxon>Paraneoptera</taxon>
        <taxon>Hemiptera</taxon>
        <taxon>Sternorrhyncha</taxon>
        <taxon>Aleyrodoidea</taxon>
        <taxon>Aleyrodidae</taxon>
        <taxon>Aleyrodinae</taxon>
        <taxon>Bemisia</taxon>
    </lineage>
</organism>
<evidence type="ECO:0000313" key="2">
    <source>
        <dbReference type="Proteomes" id="UP001152759"/>
    </source>
</evidence>
<evidence type="ECO:0008006" key="3">
    <source>
        <dbReference type="Google" id="ProtNLM"/>
    </source>
</evidence>
<protein>
    <recommendedName>
        <fullName evidence="3">Pseudouridine-5'-phosphatase</fullName>
    </recommendedName>
</protein>
<name>A0A9P0ADT6_BEMTA</name>
<gene>
    <name evidence="1" type="ORF">BEMITA_LOCUS10831</name>
</gene>
<keyword evidence="2" id="KW-1185">Reference proteome</keyword>
<reference evidence="1" key="1">
    <citation type="submission" date="2021-12" db="EMBL/GenBank/DDBJ databases">
        <authorList>
            <person name="King R."/>
        </authorList>
    </citation>
    <scope>NUCLEOTIDE SEQUENCE</scope>
</reference>